<feature type="transmembrane region" description="Helical" evidence="7">
    <location>
        <begin position="328"/>
        <end position="345"/>
    </location>
</feature>
<evidence type="ECO:0000256" key="6">
    <source>
        <dbReference type="SAM" id="MobiDB-lite"/>
    </source>
</evidence>
<keyword evidence="2" id="KW-1003">Cell membrane</keyword>
<feature type="transmembrane region" description="Helical" evidence="7">
    <location>
        <begin position="639"/>
        <end position="666"/>
    </location>
</feature>
<sequence>MSGGYRRIVETVNGGIIGRPLLVVTVFLVLTGVFAGGLAAVEADPDIDAFTEGIPEQEALDRVNEEFEPPFEDEETSVQLIQEGDVLSRSGIIAMLEVEHRLAEHSELDVRESASVAGAVAEQLDGDAETTEARLRAVEDATETEVRAAARALLEEQPDRAQSLSDDLNTQDPSASATITVVDFAEAPDTEAEIQLLTRIETVADGVHGDFTVFTGALVDIETEQAMVDSLVLVVPAVAGLILLFLVVAYRDPFDLGLGLVALVMAVIWTFGFAGLAGIPFTMMTVAVPPLLLAVGIDFGIHAVNRYREERVQGYEIREAMVRANDQLLVAFFIVTGTTAIGFGANLTSELGQIQEFGLVTAIGIVFTLLIFGVFVPAAKVLMDEFRAGTSIPEFGTTPLGDEDSALGRVLPVGLFVGRKAPMAMLALILVATAGAGVVATDVETEFDDEDFLPYEELPPYVAVTGVVDADDYRATETINFLGDNFETGEEDQVTIYVEGPADADHALESAYRAGTDPPDTFLQEDGQAIAESVLDPMNALAAQDPEFGALVAANDMSGNGVPDRNVDVVMDELLASPVGDWAAEYVTEDRTAMRFVYDVEADATEEAVVDDARSVADDFREDATATGDIVVIRSVMDLLFASAIVSLATALGVTAAFLVAVYWVLEGRPSLGIVNVVPIVVTVAFLAATMVVLEIPFNVLTATILSITIGIGIAYSVHITHRFIDEFNRVEDAETALLRTLRGTGGGVTGSMVTTTGGVGALVLSATPLLAQFGLLTSLSVVYSFLAAVLVLPPALLVWERYFGWTHDAPDGDDGVVADADPDLGSSDESHSSEVVDA</sequence>
<dbReference type="Pfam" id="PF03176">
    <property type="entry name" value="MMPL"/>
    <property type="match status" value="2"/>
</dbReference>
<dbReference type="PANTHER" id="PTHR33406:SF13">
    <property type="entry name" value="MEMBRANE PROTEIN YDFJ"/>
    <property type="match status" value="1"/>
</dbReference>
<feature type="transmembrane region" description="Helical" evidence="7">
    <location>
        <begin position="231"/>
        <end position="250"/>
    </location>
</feature>
<accession>A0ABD5S9X4</accession>
<feature type="transmembrane region" description="Helical" evidence="7">
    <location>
        <begin position="672"/>
        <end position="693"/>
    </location>
</feature>
<evidence type="ECO:0000313" key="10">
    <source>
        <dbReference type="Proteomes" id="UP001596442"/>
    </source>
</evidence>
<feature type="compositionally biased region" description="Basic and acidic residues" evidence="6">
    <location>
        <begin position="829"/>
        <end position="839"/>
    </location>
</feature>
<dbReference type="SUPFAM" id="SSF82866">
    <property type="entry name" value="Multidrug efflux transporter AcrB transmembrane domain"/>
    <property type="match status" value="2"/>
</dbReference>
<evidence type="ECO:0000256" key="5">
    <source>
        <dbReference type="ARBA" id="ARBA00023136"/>
    </source>
</evidence>
<feature type="region of interest" description="Disordered" evidence="6">
    <location>
        <begin position="815"/>
        <end position="839"/>
    </location>
</feature>
<evidence type="ECO:0000256" key="1">
    <source>
        <dbReference type="ARBA" id="ARBA00004651"/>
    </source>
</evidence>
<proteinExistence type="predicted"/>
<feature type="transmembrane region" description="Helical" evidence="7">
    <location>
        <begin position="770"/>
        <end position="793"/>
    </location>
</feature>
<evidence type="ECO:0000256" key="7">
    <source>
        <dbReference type="SAM" id="Phobius"/>
    </source>
</evidence>
<feature type="transmembrane region" description="Helical" evidence="7">
    <location>
        <begin position="700"/>
        <end position="720"/>
    </location>
</feature>
<comment type="subcellular location">
    <subcellularLocation>
        <location evidence="1">Cell membrane</location>
        <topology evidence="1">Multi-pass membrane protein</topology>
    </subcellularLocation>
</comment>
<organism evidence="9 10">
    <name type="scientific">Halorubrum tibetense</name>
    <dbReference type="NCBI Taxonomy" id="175631"/>
    <lineage>
        <taxon>Archaea</taxon>
        <taxon>Methanobacteriati</taxon>
        <taxon>Methanobacteriota</taxon>
        <taxon>Stenosarchaea group</taxon>
        <taxon>Halobacteria</taxon>
        <taxon>Halobacteriales</taxon>
        <taxon>Haloferacaceae</taxon>
        <taxon>Halorubrum</taxon>
    </lineage>
</organism>
<dbReference type="AlphaFoldDB" id="A0ABD5S9X4"/>
<comment type="caution">
    <text evidence="9">The sequence shown here is derived from an EMBL/GenBank/DDBJ whole genome shotgun (WGS) entry which is preliminary data.</text>
</comment>
<dbReference type="InterPro" id="IPR050545">
    <property type="entry name" value="Mycobact_MmpL"/>
</dbReference>
<dbReference type="PROSITE" id="PS50156">
    <property type="entry name" value="SSD"/>
    <property type="match status" value="2"/>
</dbReference>
<dbReference type="EMBL" id="JBHSWW010000066">
    <property type="protein sequence ID" value="MFC6753130.1"/>
    <property type="molecule type" value="Genomic_DNA"/>
</dbReference>
<dbReference type="Proteomes" id="UP001596442">
    <property type="component" value="Unassembled WGS sequence"/>
</dbReference>
<keyword evidence="3 7" id="KW-0812">Transmembrane</keyword>
<evidence type="ECO:0000256" key="4">
    <source>
        <dbReference type="ARBA" id="ARBA00022989"/>
    </source>
</evidence>
<dbReference type="Gene3D" id="1.20.1640.10">
    <property type="entry name" value="Multidrug efflux transporter AcrB transmembrane domain"/>
    <property type="match status" value="2"/>
</dbReference>
<feature type="transmembrane region" description="Helical" evidence="7">
    <location>
        <begin position="287"/>
        <end position="307"/>
    </location>
</feature>
<protein>
    <submittedName>
        <fullName evidence="9">RND family transporter</fullName>
    </submittedName>
</protein>
<name>A0ABD5S9X4_9EURY</name>
<evidence type="ECO:0000259" key="8">
    <source>
        <dbReference type="PROSITE" id="PS50156"/>
    </source>
</evidence>
<feature type="domain" description="SSD" evidence="8">
    <location>
        <begin position="629"/>
        <end position="799"/>
    </location>
</feature>
<dbReference type="InterPro" id="IPR000731">
    <property type="entry name" value="SSD"/>
</dbReference>
<keyword evidence="5 7" id="KW-0472">Membrane</keyword>
<feature type="transmembrane region" description="Helical" evidence="7">
    <location>
        <begin position="21"/>
        <end position="41"/>
    </location>
</feature>
<dbReference type="GO" id="GO:0005886">
    <property type="term" value="C:plasma membrane"/>
    <property type="evidence" value="ECO:0007669"/>
    <property type="project" value="UniProtKB-SubCell"/>
</dbReference>
<feature type="transmembrane region" description="Helical" evidence="7">
    <location>
        <begin position="257"/>
        <end position="281"/>
    </location>
</feature>
<evidence type="ECO:0000313" key="9">
    <source>
        <dbReference type="EMBL" id="MFC6753130.1"/>
    </source>
</evidence>
<gene>
    <name evidence="9" type="ORF">ACFQEU_06575</name>
</gene>
<keyword evidence="4 7" id="KW-1133">Transmembrane helix</keyword>
<dbReference type="InterPro" id="IPR004869">
    <property type="entry name" value="MMPL_dom"/>
</dbReference>
<evidence type="ECO:0000256" key="3">
    <source>
        <dbReference type="ARBA" id="ARBA00022692"/>
    </source>
</evidence>
<feature type="transmembrane region" description="Helical" evidence="7">
    <location>
        <begin position="357"/>
        <end position="379"/>
    </location>
</feature>
<evidence type="ECO:0000256" key="2">
    <source>
        <dbReference type="ARBA" id="ARBA00022475"/>
    </source>
</evidence>
<keyword evidence="10" id="KW-1185">Reference proteome</keyword>
<dbReference type="RefSeq" id="WP_379780475.1">
    <property type="nucleotide sequence ID" value="NZ_JBHSWW010000066.1"/>
</dbReference>
<reference evidence="9 10" key="1">
    <citation type="journal article" date="2019" name="Int. J. Syst. Evol. Microbiol.">
        <title>The Global Catalogue of Microorganisms (GCM) 10K type strain sequencing project: providing services to taxonomists for standard genome sequencing and annotation.</title>
        <authorList>
            <consortium name="The Broad Institute Genomics Platform"/>
            <consortium name="The Broad Institute Genome Sequencing Center for Infectious Disease"/>
            <person name="Wu L."/>
            <person name="Ma J."/>
        </authorList>
    </citation>
    <scope>NUCLEOTIDE SEQUENCE [LARGE SCALE GENOMIC DNA]</scope>
    <source>
        <strain evidence="9 10">CGMCC 1.3239</strain>
    </source>
</reference>
<feature type="domain" description="SSD" evidence="8">
    <location>
        <begin position="259"/>
        <end position="382"/>
    </location>
</feature>
<dbReference type="PANTHER" id="PTHR33406">
    <property type="entry name" value="MEMBRANE PROTEIN MJ1562-RELATED"/>
    <property type="match status" value="1"/>
</dbReference>